<dbReference type="GO" id="GO:0005739">
    <property type="term" value="C:mitochondrion"/>
    <property type="evidence" value="ECO:0007669"/>
    <property type="project" value="Ensembl"/>
</dbReference>
<comment type="cofactor">
    <cofactor evidence="1">
        <name>FAD</name>
        <dbReference type="ChEBI" id="CHEBI:57692"/>
    </cofactor>
</comment>
<dbReference type="NCBIfam" id="NF008726">
    <property type="entry name" value="PRK11728.1"/>
    <property type="match status" value="1"/>
</dbReference>
<dbReference type="Gene3D" id="3.50.50.60">
    <property type="entry name" value="FAD/NAD(P)-binding domain"/>
    <property type="match status" value="1"/>
</dbReference>
<dbReference type="Ensembl" id="ENSABRT00000023899.1">
    <property type="protein sequence ID" value="ENSABRP00000016788.1"/>
    <property type="gene ID" value="ENSABRG00000014683.1"/>
</dbReference>
<comment type="catalytic activity">
    <reaction evidence="5">
        <text>(S)-2-hydroxyglutarate + A = 2-oxoglutarate + AH2</text>
        <dbReference type="Rhea" id="RHEA:21252"/>
        <dbReference type="ChEBI" id="CHEBI:13193"/>
        <dbReference type="ChEBI" id="CHEBI:16782"/>
        <dbReference type="ChEBI" id="CHEBI:16810"/>
        <dbReference type="ChEBI" id="CHEBI:17499"/>
        <dbReference type="EC" id="1.1.99.2"/>
    </reaction>
</comment>
<evidence type="ECO:0000313" key="12">
    <source>
        <dbReference type="Proteomes" id="UP000694426"/>
    </source>
</evidence>
<keyword evidence="4" id="KW-0560">Oxidoreductase</keyword>
<dbReference type="Proteomes" id="UP000694426">
    <property type="component" value="Unplaced"/>
</dbReference>
<dbReference type="GO" id="GO:0016020">
    <property type="term" value="C:membrane"/>
    <property type="evidence" value="ECO:0007669"/>
    <property type="project" value="Ensembl"/>
</dbReference>
<dbReference type="InterPro" id="IPR006076">
    <property type="entry name" value="FAD-dep_OxRdtase"/>
</dbReference>
<keyword evidence="2" id="KW-0285">Flavoprotein</keyword>
<evidence type="ECO:0000256" key="6">
    <source>
        <dbReference type="ARBA" id="ARBA00037941"/>
    </source>
</evidence>
<feature type="region of interest" description="Disordered" evidence="9">
    <location>
        <begin position="1"/>
        <end position="142"/>
    </location>
</feature>
<evidence type="ECO:0000313" key="11">
    <source>
        <dbReference type="Ensembl" id="ENSABRP00000016788.1"/>
    </source>
</evidence>
<reference evidence="11" key="2">
    <citation type="submission" date="2025-09" db="UniProtKB">
        <authorList>
            <consortium name="Ensembl"/>
        </authorList>
    </citation>
    <scope>IDENTIFICATION</scope>
</reference>
<evidence type="ECO:0000256" key="4">
    <source>
        <dbReference type="ARBA" id="ARBA00023002"/>
    </source>
</evidence>
<feature type="domain" description="FAD dependent oxidoreductase" evidence="10">
    <location>
        <begin position="158"/>
        <end position="563"/>
    </location>
</feature>
<dbReference type="SUPFAM" id="SSF51905">
    <property type="entry name" value="FAD/NAD(P)-binding domain"/>
    <property type="match status" value="1"/>
</dbReference>
<gene>
    <name evidence="11" type="primary">L2HGDH</name>
</gene>
<evidence type="ECO:0000256" key="7">
    <source>
        <dbReference type="ARBA" id="ARBA00038878"/>
    </source>
</evidence>
<sequence length="571" mass="61596">MEPLLAAPPGPPGSASPAGRRLQGKPPSAPPRGLPSHRAAPEADRPGPALPRPPLTATTSPLGAEEEEEEEEKKEKEEPAPARCTSPLPKWRRRRCCGRGRAAAGPGRCGGPSAASAGEAAGKERGGPAGGRGPAGGCWQPPGQPSPPPLRVFCSTFDVAVVGAGIVGLASARELVLRHPELAFAVLEKEQELAHHQSGHNSGVIHSGIYYTPGSLKAKLCVQGAALCYEYCDQKGIPYKQCGKLIVAVEQDEIPRLKALYERGLQNNVRGLKLIGSKEIQAKEPFCRGLMALDSPYTGIVNYKQVAESYAEDFQEAGGTILTDFEVTGMVMAKESSSESADGLKYPVIVRNSKGEEIYCRHIVTCAGLYSDRLSEISGCSPEPRIVPFRGDYLVLKPEKCYMVKGNIYPVPNPRFPFLGFHFTPRMDGSVWLGPNAVLAFKREGYKLFDFSTTDFFDAVLYSGLWKLVLRNLSYGLSEMYRACFLSAQVKELQKFIPEVTVNDVLRGPSGVRAQALDSDGNLVDDFVFDGGTGDIGSRILHVRNAPSPAATSSLAIAKMIADEVKRRFEL</sequence>
<dbReference type="PANTHER" id="PTHR43104">
    <property type="entry name" value="L-2-HYDROXYGLUTARATE DEHYDROGENASE, MITOCHONDRIAL"/>
    <property type="match status" value="1"/>
</dbReference>
<evidence type="ECO:0000256" key="8">
    <source>
        <dbReference type="ARBA" id="ARBA00041137"/>
    </source>
</evidence>
<evidence type="ECO:0000259" key="10">
    <source>
        <dbReference type="Pfam" id="PF01266"/>
    </source>
</evidence>
<accession>A0A8B9CA64</accession>
<evidence type="ECO:0000256" key="5">
    <source>
        <dbReference type="ARBA" id="ARBA00036066"/>
    </source>
</evidence>
<keyword evidence="12" id="KW-1185">Reference proteome</keyword>
<dbReference type="AlphaFoldDB" id="A0A8B9CA64"/>
<dbReference type="GO" id="GO:0044281">
    <property type="term" value="P:small molecule metabolic process"/>
    <property type="evidence" value="ECO:0007669"/>
    <property type="project" value="Ensembl"/>
</dbReference>
<reference evidence="11" key="1">
    <citation type="submission" date="2025-08" db="UniProtKB">
        <authorList>
            <consortium name="Ensembl"/>
        </authorList>
    </citation>
    <scope>IDENTIFICATION</scope>
</reference>
<keyword evidence="3" id="KW-0274">FAD</keyword>
<dbReference type="Gene3D" id="3.30.9.10">
    <property type="entry name" value="D-Amino Acid Oxidase, subunit A, domain 2"/>
    <property type="match status" value="1"/>
</dbReference>
<evidence type="ECO:0000256" key="3">
    <source>
        <dbReference type="ARBA" id="ARBA00022827"/>
    </source>
</evidence>
<dbReference type="GO" id="GO:0047545">
    <property type="term" value="F:(S)-2-hydroxyglutarate dehydrogenase activity"/>
    <property type="evidence" value="ECO:0007669"/>
    <property type="project" value="UniProtKB-EC"/>
</dbReference>
<dbReference type="InterPro" id="IPR036188">
    <property type="entry name" value="FAD/NAD-bd_sf"/>
</dbReference>
<name>A0A8B9CA64_9AVES</name>
<dbReference type="Pfam" id="PF01266">
    <property type="entry name" value="DAO"/>
    <property type="match status" value="1"/>
</dbReference>
<comment type="similarity">
    <text evidence="6">Belongs to the L2HGDH family.</text>
</comment>
<evidence type="ECO:0000256" key="9">
    <source>
        <dbReference type="SAM" id="MobiDB-lite"/>
    </source>
</evidence>
<dbReference type="EC" id="1.1.99.2" evidence="7"/>
<proteinExistence type="inferred from homology"/>
<feature type="compositionally biased region" description="Gly residues" evidence="9">
    <location>
        <begin position="127"/>
        <end position="136"/>
    </location>
</feature>
<feature type="compositionally biased region" description="Pro residues" evidence="9">
    <location>
        <begin position="1"/>
        <end position="14"/>
    </location>
</feature>
<feature type="compositionally biased region" description="Low complexity" evidence="9">
    <location>
        <begin position="99"/>
        <end position="120"/>
    </location>
</feature>
<dbReference type="PANTHER" id="PTHR43104:SF2">
    <property type="entry name" value="L-2-HYDROXYGLUTARATE DEHYDROGENASE, MITOCHONDRIAL"/>
    <property type="match status" value="1"/>
</dbReference>
<dbReference type="GeneTree" id="ENSGT00490000043421"/>
<evidence type="ECO:0000256" key="2">
    <source>
        <dbReference type="ARBA" id="ARBA00022630"/>
    </source>
</evidence>
<evidence type="ECO:0000256" key="1">
    <source>
        <dbReference type="ARBA" id="ARBA00001974"/>
    </source>
</evidence>
<organism evidence="11 12">
    <name type="scientific">Anser brachyrhynchus</name>
    <name type="common">Pink-footed goose</name>
    <dbReference type="NCBI Taxonomy" id="132585"/>
    <lineage>
        <taxon>Eukaryota</taxon>
        <taxon>Metazoa</taxon>
        <taxon>Chordata</taxon>
        <taxon>Craniata</taxon>
        <taxon>Vertebrata</taxon>
        <taxon>Euteleostomi</taxon>
        <taxon>Archelosauria</taxon>
        <taxon>Archosauria</taxon>
        <taxon>Dinosauria</taxon>
        <taxon>Saurischia</taxon>
        <taxon>Theropoda</taxon>
        <taxon>Coelurosauria</taxon>
        <taxon>Aves</taxon>
        <taxon>Neognathae</taxon>
        <taxon>Galloanserae</taxon>
        <taxon>Anseriformes</taxon>
        <taxon>Anatidae</taxon>
        <taxon>Anserinae</taxon>
        <taxon>Anser</taxon>
    </lineage>
</organism>
<protein>
    <recommendedName>
        <fullName evidence="8">L-2-hydroxyglutarate dehydrogenase, mitochondrial</fullName>
        <ecNumber evidence="7">1.1.99.2</ecNumber>
    </recommendedName>
</protein>